<keyword evidence="2" id="KW-1185">Reference proteome</keyword>
<organism evidence="3">
    <name type="scientific">Brugia timori</name>
    <dbReference type="NCBI Taxonomy" id="42155"/>
    <lineage>
        <taxon>Eukaryota</taxon>
        <taxon>Metazoa</taxon>
        <taxon>Ecdysozoa</taxon>
        <taxon>Nematoda</taxon>
        <taxon>Chromadorea</taxon>
        <taxon>Rhabditida</taxon>
        <taxon>Spirurina</taxon>
        <taxon>Spiruromorpha</taxon>
        <taxon>Filarioidea</taxon>
        <taxon>Onchocercidae</taxon>
        <taxon>Brugia</taxon>
    </lineage>
</organism>
<dbReference type="WBParaSite" id="BTMF_0000599901-mRNA-1">
    <property type="protein sequence ID" value="BTMF_0000599901-mRNA-1"/>
    <property type="gene ID" value="BTMF_0000599901"/>
</dbReference>
<proteinExistence type="predicted"/>
<evidence type="ECO:0000313" key="1">
    <source>
        <dbReference type="EMBL" id="VDO17882.1"/>
    </source>
</evidence>
<evidence type="ECO:0000313" key="2">
    <source>
        <dbReference type="Proteomes" id="UP000280834"/>
    </source>
</evidence>
<name>A0A0R3QHX5_9BILA</name>
<dbReference type="EMBL" id="UZAG01005560">
    <property type="protein sequence ID" value="VDO17882.1"/>
    <property type="molecule type" value="Genomic_DNA"/>
</dbReference>
<protein>
    <submittedName>
        <fullName evidence="3">Virulence_fact domain-containing protein</fullName>
    </submittedName>
</protein>
<dbReference type="AlphaFoldDB" id="A0A0R3QHX5"/>
<accession>A0A0R3QHX5</accession>
<evidence type="ECO:0000313" key="3">
    <source>
        <dbReference type="WBParaSite" id="BTMF_0000599901-mRNA-1"/>
    </source>
</evidence>
<gene>
    <name evidence="1" type="ORF">BTMF_LOCUS5256</name>
</gene>
<dbReference type="Proteomes" id="UP000280834">
    <property type="component" value="Unassembled WGS sequence"/>
</dbReference>
<reference evidence="3" key="1">
    <citation type="submission" date="2017-02" db="UniProtKB">
        <authorList>
            <consortium name="WormBaseParasite"/>
        </authorList>
    </citation>
    <scope>IDENTIFICATION</scope>
</reference>
<reference evidence="1 2" key="2">
    <citation type="submission" date="2018-11" db="EMBL/GenBank/DDBJ databases">
        <authorList>
            <consortium name="Pathogen Informatics"/>
        </authorList>
    </citation>
    <scope>NUCLEOTIDE SEQUENCE [LARGE SCALE GENOMIC DNA]</scope>
</reference>
<sequence length="48" mass="5471">MEAEQYLSSWDEAMASMPIPNVRDNIRPEDEEAMALIPMEDMVPAKSM</sequence>